<name>A0A4T3F5B7_9SPHN</name>
<proteinExistence type="predicted"/>
<evidence type="ECO:0008006" key="3">
    <source>
        <dbReference type="Google" id="ProtNLM"/>
    </source>
</evidence>
<dbReference type="OrthoDB" id="7838463at2"/>
<dbReference type="Proteomes" id="UP000309389">
    <property type="component" value="Unassembled WGS sequence"/>
</dbReference>
<organism evidence="1 2">
    <name type="scientific">Alteraurantiacibacter aquimixticola</name>
    <dbReference type="NCBI Taxonomy" id="2489173"/>
    <lineage>
        <taxon>Bacteria</taxon>
        <taxon>Pseudomonadati</taxon>
        <taxon>Pseudomonadota</taxon>
        <taxon>Alphaproteobacteria</taxon>
        <taxon>Sphingomonadales</taxon>
        <taxon>Erythrobacteraceae</taxon>
        <taxon>Alteraurantiacibacter</taxon>
    </lineage>
</organism>
<accession>A0A4T3F5B7</accession>
<sequence length="527" mass="55312">MRIIGIGLLALLLIGTLVVLGQRGAFDDAWQRVTGEEAQEYQDQDRAAADSFDTSGRDVFAAPASVDGPIILSGLPSFANMTFHMPSEQRPVSGALELGFSSRVADGVEGALRVTVNGSRRAEYLLREGSATGELVIGLTAQDLASSVLDIGVSLQGRGVIAECSSDDSIAAVVEIEPATGLRLRLTGEPTSVGDRLALWGGRVPVEWSAGMADGERTSRIHQAAILFGKGYRPLFVESGLAGEELDNLAGQAGTNRLFAFPADAPVVLTSDPANRGVRRFGRRINWRYSYNDGELPEGMVTSALDLRLLASPARGGMDRDLTVTLNDRLLLSRRVPGDMERINQSIVIPAGLHGWDNTLDITLSADDGATQRCGEVAPSSAELLPETVLRLRPAAEGDLGPLLQLRRALSEAGQITLEVDELTAVDAEAAARLLARVGAADWVAAASGGEARVHILSGADVSATVSSGGDATGRQWLVYLEAGSNGTVIARRLDNPPLGQPPALALLVTLPSALAGPQLQTGQSAP</sequence>
<protein>
    <recommendedName>
        <fullName evidence="3">Cyclic di-GMP-binding protein</fullName>
    </recommendedName>
</protein>
<evidence type="ECO:0000313" key="1">
    <source>
        <dbReference type="EMBL" id="TIX50698.1"/>
    </source>
</evidence>
<reference evidence="1 2" key="1">
    <citation type="submission" date="2019-04" db="EMBL/GenBank/DDBJ databases">
        <title>Altererythrobacter aquimixticola sp. nov., isolated from sediment of junction between the ocean and a freshwater spring.</title>
        <authorList>
            <person name="Yoon J.-H."/>
        </authorList>
    </citation>
    <scope>NUCLEOTIDE SEQUENCE [LARGE SCALE GENOMIC DNA]</scope>
    <source>
        <strain evidence="1 2">SSKS-13</strain>
    </source>
</reference>
<gene>
    <name evidence="1" type="ORF">E5222_10640</name>
</gene>
<dbReference type="EMBL" id="SSHH01000002">
    <property type="protein sequence ID" value="TIX50698.1"/>
    <property type="molecule type" value="Genomic_DNA"/>
</dbReference>
<evidence type="ECO:0000313" key="2">
    <source>
        <dbReference type="Proteomes" id="UP000309389"/>
    </source>
</evidence>
<comment type="caution">
    <text evidence="1">The sequence shown here is derived from an EMBL/GenBank/DDBJ whole genome shotgun (WGS) entry which is preliminary data.</text>
</comment>
<dbReference type="AlphaFoldDB" id="A0A4T3F5B7"/>
<dbReference type="RefSeq" id="WP_136693718.1">
    <property type="nucleotide sequence ID" value="NZ_SSHH01000002.1"/>
</dbReference>
<keyword evidence="2" id="KW-1185">Reference proteome</keyword>